<accession>A0A2M6WBF4</accession>
<evidence type="ECO:0000313" key="3">
    <source>
        <dbReference type="Proteomes" id="UP000231464"/>
    </source>
</evidence>
<dbReference type="InterPro" id="IPR036397">
    <property type="entry name" value="RNaseH_sf"/>
</dbReference>
<comment type="caution">
    <text evidence="2">The sequence shown here is derived from an EMBL/GenBank/DDBJ whole genome shotgun (WGS) entry which is preliminary data.</text>
</comment>
<dbReference type="InterPro" id="IPR012337">
    <property type="entry name" value="RNaseH-like_sf"/>
</dbReference>
<name>A0A2M6WBF4_9BACT</name>
<dbReference type="GO" id="GO:0003676">
    <property type="term" value="F:nucleic acid binding"/>
    <property type="evidence" value="ECO:0007669"/>
    <property type="project" value="InterPro"/>
</dbReference>
<dbReference type="EMBL" id="PFBP01000003">
    <property type="protein sequence ID" value="PIT90129.1"/>
    <property type="molecule type" value="Genomic_DNA"/>
</dbReference>
<evidence type="ECO:0000259" key="1">
    <source>
        <dbReference type="Pfam" id="PF13482"/>
    </source>
</evidence>
<dbReference type="SUPFAM" id="SSF53098">
    <property type="entry name" value="Ribonuclease H-like"/>
    <property type="match status" value="1"/>
</dbReference>
<evidence type="ECO:0000313" key="2">
    <source>
        <dbReference type="EMBL" id="PIT90129.1"/>
    </source>
</evidence>
<dbReference type="Pfam" id="PF13482">
    <property type="entry name" value="RNase_H_2"/>
    <property type="match status" value="1"/>
</dbReference>
<dbReference type="Proteomes" id="UP000231464">
    <property type="component" value="Unassembled WGS sequence"/>
</dbReference>
<reference evidence="3" key="1">
    <citation type="submission" date="2017-09" db="EMBL/GenBank/DDBJ databases">
        <title>Depth-based differentiation of microbial function through sediment-hosted aquifers and enrichment of novel symbionts in the deep terrestrial subsurface.</title>
        <authorList>
            <person name="Probst A.J."/>
            <person name="Ladd B."/>
            <person name="Jarett J.K."/>
            <person name="Geller-Mcgrath D.E."/>
            <person name="Sieber C.M.K."/>
            <person name="Emerson J.B."/>
            <person name="Anantharaman K."/>
            <person name="Thomas B.C."/>
            <person name="Malmstrom R."/>
            <person name="Stieglmeier M."/>
            <person name="Klingl A."/>
            <person name="Woyke T."/>
            <person name="Ryan C.M."/>
            <person name="Banfield J.F."/>
        </authorList>
    </citation>
    <scope>NUCLEOTIDE SEQUENCE [LARGE SCALE GENOMIC DNA]</scope>
</reference>
<protein>
    <recommendedName>
        <fullName evidence="1">YprB ribonuclease H-like domain-containing protein</fullName>
    </recommendedName>
</protein>
<proteinExistence type="predicted"/>
<sequence>MKLVLDIETQNSFKDIGGKANLSLLKISLVGAYWYPENKFLTFMEQELTGLEELIKKSELVIGYNLLGFDYPVLANYLKNINFSNVKTLDILNVIDNYLGYKIKLENVAQGTLNSGKSGTGMDAIKMWRAGQIEELKKYCLKDVEVTKNIYEYGLQNKQIKFKSSWDTYEIPVDWH</sequence>
<dbReference type="InterPro" id="IPR038720">
    <property type="entry name" value="YprB_RNase_H-like_dom"/>
</dbReference>
<gene>
    <name evidence="2" type="ORF">COU23_00240</name>
</gene>
<feature type="domain" description="YprB ribonuclease H-like" evidence="1">
    <location>
        <begin position="27"/>
        <end position="153"/>
    </location>
</feature>
<dbReference type="AlphaFoldDB" id="A0A2M6WBF4"/>
<dbReference type="Gene3D" id="3.30.420.10">
    <property type="entry name" value="Ribonuclease H-like superfamily/Ribonuclease H"/>
    <property type="match status" value="1"/>
</dbReference>
<organism evidence="2 3">
    <name type="scientific">Candidatus Kuenenbacteria bacterium CG10_big_fil_rev_8_21_14_0_10_36_11</name>
    <dbReference type="NCBI Taxonomy" id="1974618"/>
    <lineage>
        <taxon>Bacteria</taxon>
        <taxon>Candidatus Kueneniibacteriota</taxon>
    </lineage>
</organism>